<keyword evidence="3" id="KW-1185">Reference proteome</keyword>
<accession>A0ABR7I9F2</accession>
<dbReference type="SUPFAM" id="SSF81301">
    <property type="entry name" value="Nucleotidyltransferase"/>
    <property type="match status" value="1"/>
</dbReference>
<feature type="domain" description="Polymerase beta nucleotidyltransferase" evidence="1">
    <location>
        <begin position="10"/>
        <end position="84"/>
    </location>
</feature>
<dbReference type="InterPro" id="IPR052548">
    <property type="entry name" value="Type_VII_TA_antitoxin"/>
</dbReference>
<evidence type="ECO:0000313" key="2">
    <source>
        <dbReference type="EMBL" id="MBC5753578.1"/>
    </source>
</evidence>
<dbReference type="Pfam" id="PF18765">
    <property type="entry name" value="Polbeta"/>
    <property type="match status" value="1"/>
</dbReference>
<reference evidence="2 3" key="1">
    <citation type="submission" date="2020-08" db="EMBL/GenBank/DDBJ databases">
        <title>Genome public.</title>
        <authorList>
            <person name="Liu C."/>
            <person name="Sun Q."/>
        </authorList>
    </citation>
    <scope>NUCLEOTIDE SEQUENCE [LARGE SCALE GENOMIC DNA]</scope>
    <source>
        <strain evidence="2 3">BX0805</strain>
    </source>
</reference>
<dbReference type="Gene3D" id="3.30.460.10">
    <property type="entry name" value="Beta Polymerase, domain 2"/>
    <property type="match status" value="1"/>
</dbReference>
<organism evidence="2 3">
    <name type="scientific">Roseburia yibonii</name>
    <dbReference type="NCBI Taxonomy" id="2763063"/>
    <lineage>
        <taxon>Bacteria</taxon>
        <taxon>Bacillati</taxon>
        <taxon>Bacillota</taxon>
        <taxon>Clostridia</taxon>
        <taxon>Lachnospirales</taxon>
        <taxon>Lachnospiraceae</taxon>
        <taxon>Roseburia</taxon>
    </lineage>
</organism>
<sequence>MKAEEVIEEVAKLCKSFHAKEIILYGSRAKGTARERSDIDIAVTGVDDFDRLVESIEELPTLYSVDIVNMDTCKNELLLEDIREYGRKI</sequence>
<dbReference type="EMBL" id="JACOQH010000003">
    <property type="protein sequence ID" value="MBC5753578.1"/>
    <property type="molecule type" value="Genomic_DNA"/>
</dbReference>
<proteinExistence type="predicted"/>
<dbReference type="PANTHER" id="PTHR33933:SF3">
    <property type="entry name" value="PROTEIN ADENYLYLTRANSFERASE MJ0604-RELATED"/>
    <property type="match status" value="1"/>
</dbReference>
<dbReference type="PANTHER" id="PTHR33933">
    <property type="entry name" value="NUCLEOTIDYLTRANSFERASE"/>
    <property type="match status" value="1"/>
</dbReference>
<evidence type="ECO:0000259" key="1">
    <source>
        <dbReference type="Pfam" id="PF18765"/>
    </source>
</evidence>
<dbReference type="InterPro" id="IPR041633">
    <property type="entry name" value="Polbeta"/>
</dbReference>
<gene>
    <name evidence="2" type="ORF">H8Z76_05960</name>
</gene>
<evidence type="ECO:0000313" key="3">
    <source>
        <dbReference type="Proteomes" id="UP000621540"/>
    </source>
</evidence>
<comment type="caution">
    <text evidence="2">The sequence shown here is derived from an EMBL/GenBank/DDBJ whole genome shotgun (WGS) entry which is preliminary data.</text>
</comment>
<name>A0ABR7I9F2_9FIRM</name>
<protein>
    <submittedName>
        <fullName evidence="2">Nucleotidyltransferase domain-containing protein</fullName>
    </submittedName>
</protein>
<dbReference type="InterPro" id="IPR043519">
    <property type="entry name" value="NT_sf"/>
</dbReference>
<dbReference type="CDD" id="cd05403">
    <property type="entry name" value="NT_KNTase_like"/>
    <property type="match status" value="1"/>
</dbReference>
<dbReference type="Proteomes" id="UP000621540">
    <property type="component" value="Unassembled WGS sequence"/>
</dbReference>